<dbReference type="STRING" id="212818.A0A0D2ACN3"/>
<dbReference type="PANTHER" id="PTHR43881">
    <property type="entry name" value="GAMMA-GLUTAMYLTRANSPEPTIDASE (AFU_ORTHOLOGUE AFUA_4G13580)"/>
    <property type="match status" value="1"/>
</dbReference>
<dbReference type="Gene3D" id="1.10.246.130">
    <property type="match status" value="1"/>
</dbReference>
<evidence type="ECO:0000313" key="1">
    <source>
        <dbReference type="EMBL" id="KIV96713.1"/>
    </source>
</evidence>
<organism evidence="1 2">
    <name type="scientific">Exophiala mesophila</name>
    <name type="common">Black yeast-like fungus</name>
    <dbReference type="NCBI Taxonomy" id="212818"/>
    <lineage>
        <taxon>Eukaryota</taxon>
        <taxon>Fungi</taxon>
        <taxon>Dikarya</taxon>
        <taxon>Ascomycota</taxon>
        <taxon>Pezizomycotina</taxon>
        <taxon>Eurotiomycetes</taxon>
        <taxon>Chaetothyriomycetidae</taxon>
        <taxon>Chaetothyriales</taxon>
        <taxon>Herpotrichiellaceae</taxon>
        <taxon>Exophiala</taxon>
    </lineage>
</organism>
<keyword evidence="1" id="KW-0808">Transferase</keyword>
<sequence>MGSTEKNFRAEAVYPIGDPPFVQFPSRRSVVHSTKGMVACTQPLAAEAGQRILKMGGNAADAAVATAAALNVTEPASTGIGGDMFCLWFDAKTKKVHALNGSGRSAKNTTLEQVRKELGLAPGARAKIPPQSALAVTVPGAAAGWVDTVERFGSGKLTLEQILTPAIELAEEGFPVSEFSAAFWKDSEQDLKNASPNFREILKKDKQAEFFVRAPRAGEILRNPNLAKTFRTLAAEGKKGFYSGRIAQSIVDVLKQTGGHIELSDLEAHLNQAVEEPIPISHKFRGQNVRKTATQRVTNGTSDSHFVELWEHPPNGQGIVALIALGILEELERTQQIQTFAIDDHNSPLYLHAVIEALQIAFADAAWWVTDPEHSPHEPEALLSKEYLAERAKLFNKEKAGNHIRGQPGPSPAQNHSDTVYFAVADQEGNGMSFINSNYEGFGSCIIPQGTGFVLQNRGSNFELGPEDHPNLYKGGKRPYHTIIPGMITHGDGAERQLHSVYGVMGGFMQPQGHVQVLLNMEVFGMNPQQALDAPRFCIGAGAPAGQAPKAGTVFIEEGIDENVVKVLKQMGHDIEVLKGWSRGKFGRGQIVRRHVDEETGIPVYSGGSDMRGDGCAIPG</sequence>
<dbReference type="InterPro" id="IPR029055">
    <property type="entry name" value="Ntn_hydrolases_N"/>
</dbReference>
<dbReference type="GeneID" id="27318385"/>
<dbReference type="RefSeq" id="XP_016228287.1">
    <property type="nucleotide sequence ID" value="XM_016364638.1"/>
</dbReference>
<dbReference type="InterPro" id="IPR052896">
    <property type="entry name" value="GGT-like_enzyme"/>
</dbReference>
<dbReference type="InterPro" id="IPR043138">
    <property type="entry name" value="GGT_lsub"/>
</dbReference>
<accession>A0A0D2ACN3</accession>
<dbReference type="PRINTS" id="PR01210">
    <property type="entry name" value="GGTRANSPTASE"/>
</dbReference>
<reference evidence="1 2" key="1">
    <citation type="submission" date="2015-01" db="EMBL/GenBank/DDBJ databases">
        <title>The Genome Sequence of Exophiala mesophila CBS40295.</title>
        <authorList>
            <consortium name="The Broad Institute Genomics Platform"/>
            <person name="Cuomo C."/>
            <person name="de Hoog S."/>
            <person name="Gorbushina A."/>
            <person name="Stielow B."/>
            <person name="Teixiera M."/>
            <person name="Abouelleil A."/>
            <person name="Chapman S.B."/>
            <person name="Priest M."/>
            <person name="Young S.K."/>
            <person name="Wortman J."/>
            <person name="Nusbaum C."/>
            <person name="Birren B."/>
        </authorList>
    </citation>
    <scope>NUCLEOTIDE SEQUENCE [LARGE SCALE GENOMIC DNA]</scope>
    <source>
        <strain evidence="1 2">CBS 40295</strain>
    </source>
</reference>
<dbReference type="SUPFAM" id="SSF56235">
    <property type="entry name" value="N-terminal nucleophile aminohydrolases (Ntn hydrolases)"/>
    <property type="match status" value="1"/>
</dbReference>
<protein>
    <submittedName>
        <fullName evidence="1">Gamma-glutamyltransferase</fullName>
    </submittedName>
</protein>
<dbReference type="Proteomes" id="UP000054302">
    <property type="component" value="Unassembled WGS sequence"/>
</dbReference>
<dbReference type="PANTHER" id="PTHR43881:SF1">
    <property type="entry name" value="GAMMA-GLUTAMYLTRANSPEPTIDASE (AFU_ORTHOLOGUE AFUA_4G13580)"/>
    <property type="match status" value="1"/>
</dbReference>
<proteinExistence type="predicted"/>
<dbReference type="AlphaFoldDB" id="A0A0D2ACN3"/>
<dbReference type="OrthoDB" id="2015213at2759"/>
<dbReference type="InterPro" id="IPR043137">
    <property type="entry name" value="GGT_ssub_C"/>
</dbReference>
<dbReference type="HOGENOM" id="CLU_014813_3_1_1"/>
<gene>
    <name evidence="1" type="ORF">PV10_00540</name>
</gene>
<dbReference type="EMBL" id="KN847520">
    <property type="protein sequence ID" value="KIV96713.1"/>
    <property type="molecule type" value="Genomic_DNA"/>
</dbReference>
<dbReference type="Pfam" id="PF01019">
    <property type="entry name" value="G_glu_transpept"/>
    <property type="match status" value="1"/>
</dbReference>
<dbReference type="Gene3D" id="3.60.20.40">
    <property type="match status" value="1"/>
</dbReference>
<name>A0A0D2ACN3_EXOME</name>
<dbReference type="OMA" id="GCKLAMA"/>
<dbReference type="VEuPathDB" id="FungiDB:PV10_00540"/>
<keyword evidence="2" id="KW-1185">Reference proteome</keyword>
<dbReference type="GO" id="GO:0016740">
    <property type="term" value="F:transferase activity"/>
    <property type="evidence" value="ECO:0007669"/>
    <property type="project" value="UniProtKB-KW"/>
</dbReference>
<evidence type="ECO:0000313" key="2">
    <source>
        <dbReference type="Proteomes" id="UP000054302"/>
    </source>
</evidence>